<dbReference type="RefSeq" id="WP_006523743.1">
    <property type="nucleotide sequence ID" value="NC_021184.1"/>
</dbReference>
<dbReference type="InterPro" id="IPR014948">
    <property type="entry name" value="BrxA"/>
</dbReference>
<dbReference type="InterPro" id="IPR023137">
    <property type="entry name" value="BrxA_sf"/>
</dbReference>
<organism evidence="1 2">
    <name type="scientific">Desulfoscipio gibsoniae DSM 7213</name>
    <dbReference type="NCBI Taxonomy" id="767817"/>
    <lineage>
        <taxon>Bacteria</taxon>
        <taxon>Bacillati</taxon>
        <taxon>Bacillota</taxon>
        <taxon>Clostridia</taxon>
        <taxon>Eubacteriales</taxon>
        <taxon>Desulfallaceae</taxon>
        <taxon>Desulfoscipio</taxon>
    </lineage>
</organism>
<reference evidence="1 2" key="1">
    <citation type="submission" date="2012-01" db="EMBL/GenBank/DDBJ databases">
        <title>Complete sequence of Desulfotomaculum gibsoniae DSM 7213.</title>
        <authorList>
            <consortium name="US DOE Joint Genome Institute"/>
            <person name="Lucas S."/>
            <person name="Han J."/>
            <person name="Lapidus A."/>
            <person name="Cheng J.-F."/>
            <person name="Goodwin L."/>
            <person name="Pitluck S."/>
            <person name="Peters L."/>
            <person name="Ovchinnikova G."/>
            <person name="Teshima H."/>
            <person name="Detter J.C."/>
            <person name="Han C."/>
            <person name="Tapia R."/>
            <person name="Land M."/>
            <person name="Hauser L."/>
            <person name="Kyrpides N."/>
            <person name="Ivanova N."/>
            <person name="Pagani I."/>
            <person name="Parshina S."/>
            <person name="Plugge C."/>
            <person name="Muyzer G."/>
            <person name="Kuever J."/>
            <person name="Ivanova A."/>
            <person name="Nazina T."/>
            <person name="Klenk H.-P."/>
            <person name="Brambilla E."/>
            <person name="Spring S."/>
            <person name="Stams A.F."/>
            <person name="Woyke T."/>
        </authorList>
    </citation>
    <scope>NUCLEOTIDE SEQUENCE [LARGE SCALE GENOMIC DNA]</scope>
    <source>
        <strain evidence="1 2">DSM 7213</strain>
    </source>
</reference>
<dbReference type="eggNOG" id="ENOG502ZAM1">
    <property type="taxonomic scope" value="Bacteria"/>
</dbReference>
<dbReference type="AlphaFoldDB" id="R4KC05"/>
<evidence type="ECO:0000313" key="1">
    <source>
        <dbReference type="EMBL" id="AGL00728.1"/>
    </source>
</evidence>
<dbReference type="Proteomes" id="UP000013520">
    <property type="component" value="Chromosome"/>
</dbReference>
<accession>R4KC05</accession>
<proteinExistence type="predicted"/>
<sequence length="208" mass="24018">MENIGEGDMTRKEYSAGAVKRSFWFAEFRKVVNLLNSGKTLNEIKTLNLEENIFSAPTQARAIQIFNAVSSRVKNIDKSFYQLFERCDIANQKIIVLTAVMQSDSLFFDFIYEVYREKLIIGDNELTDRDFSIFFKNKQLQSEKVASWTDYTLKRLSTCYKTMLMEAGIINRAIGNRKILKPILDKSLENCLLANRMEITLHALTGVR</sequence>
<dbReference type="KEGG" id="dgi:Desgi_1205"/>
<evidence type="ECO:0000313" key="2">
    <source>
        <dbReference type="Proteomes" id="UP000013520"/>
    </source>
</evidence>
<dbReference type="EMBL" id="CP003273">
    <property type="protein sequence ID" value="AGL00728.1"/>
    <property type="molecule type" value="Genomic_DNA"/>
</dbReference>
<protein>
    <submittedName>
        <fullName evidence="1">Putative inner membrane protein (DUF1819)</fullName>
    </submittedName>
</protein>
<keyword evidence="2" id="KW-1185">Reference proteome</keyword>
<dbReference type="Gene3D" id="1.10.3540.10">
    <property type="entry name" value="uncharacterized protein from magnetospirillum magneticum domain"/>
    <property type="match status" value="1"/>
</dbReference>
<dbReference type="Pfam" id="PF08849">
    <property type="entry name" value="BrxA"/>
    <property type="match status" value="1"/>
</dbReference>
<gene>
    <name evidence="1" type="ORF">Desgi_1205</name>
</gene>
<dbReference type="HOGENOM" id="CLU_087567_3_0_9"/>
<dbReference type="STRING" id="767817.Desgi_1205"/>
<name>R4KC05_9FIRM</name>